<gene>
    <name evidence="4" type="ORF">ASZ90_013553</name>
</gene>
<reference evidence="4" key="1">
    <citation type="journal article" date="2015" name="Proc. Natl. Acad. Sci. U.S.A.">
        <title>Networks of energetic and metabolic interactions define dynamics in microbial communities.</title>
        <authorList>
            <person name="Embree M."/>
            <person name="Liu J.K."/>
            <person name="Al-Bassam M.M."/>
            <person name="Zengler K."/>
        </authorList>
    </citation>
    <scope>NUCLEOTIDE SEQUENCE</scope>
</reference>
<protein>
    <submittedName>
        <fullName evidence="4">Lsu ribosomal protein l13ae (L13p)</fullName>
    </submittedName>
</protein>
<dbReference type="Pfam" id="PF00572">
    <property type="entry name" value="Ribosomal_L13"/>
    <property type="match status" value="1"/>
</dbReference>
<dbReference type="NCBIfam" id="TIGR01077">
    <property type="entry name" value="L13_A_E"/>
    <property type="match status" value="1"/>
</dbReference>
<dbReference type="GO" id="GO:0003729">
    <property type="term" value="F:mRNA binding"/>
    <property type="evidence" value="ECO:0007669"/>
    <property type="project" value="TreeGrafter"/>
</dbReference>
<dbReference type="EMBL" id="LNQE01001480">
    <property type="protein sequence ID" value="KUG16814.1"/>
    <property type="molecule type" value="Genomic_DNA"/>
</dbReference>
<keyword evidence="3" id="KW-0687">Ribonucleoprotein</keyword>
<comment type="similarity">
    <text evidence="1">Belongs to the universal ribosomal protein uL13 family.</text>
</comment>
<evidence type="ECO:0000256" key="2">
    <source>
        <dbReference type="ARBA" id="ARBA00022980"/>
    </source>
</evidence>
<dbReference type="PIRSF" id="PIRSF002181">
    <property type="entry name" value="Ribosomal_L13"/>
    <property type="match status" value="1"/>
</dbReference>
<evidence type="ECO:0000256" key="1">
    <source>
        <dbReference type="ARBA" id="ARBA00006227"/>
    </source>
</evidence>
<organism evidence="4">
    <name type="scientific">hydrocarbon metagenome</name>
    <dbReference type="NCBI Taxonomy" id="938273"/>
    <lineage>
        <taxon>unclassified sequences</taxon>
        <taxon>metagenomes</taxon>
        <taxon>ecological metagenomes</taxon>
    </lineage>
</organism>
<dbReference type="PANTHER" id="PTHR11545">
    <property type="entry name" value="RIBOSOMAL PROTEIN L13"/>
    <property type="match status" value="1"/>
</dbReference>
<dbReference type="HAMAP" id="MF_01366">
    <property type="entry name" value="Ribosomal_uL13"/>
    <property type="match status" value="1"/>
</dbReference>
<dbReference type="SUPFAM" id="SSF52161">
    <property type="entry name" value="Ribosomal protein L13"/>
    <property type="match status" value="1"/>
</dbReference>
<evidence type="ECO:0000256" key="3">
    <source>
        <dbReference type="ARBA" id="ARBA00023274"/>
    </source>
</evidence>
<dbReference type="GO" id="GO:0017148">
    <property type="term" value="P:negative regulation of translation"/>
    <property type="evidence" value="ECO:0007669"/>
    <property type="project" value="TreeGrafter"/>
</dbReference>
<proteinExistence type="inferred from homology"/>
<name>A0A0W8F7Q3_9ZZZZ</name>
<dbReference type="InterPro" id="IPR005822">
    <property type="entry name" value="Ribosomal_uL13"/>
</dbReference>
<dbReference type="InterPro" id="IPR036899">
    <property type="entry name" value="Ribosomal_uL13_sf"/>
</dbReference>
<dbReference type="PANTHER" id="PTHR11545:SF3">
    <property type="entry name" value="LARGE RIBOSOMAL SUBUNIT PROTEIN UL13"/>
    <property type="match status" value="1"/>
</dbReference>
<dbReference type="GO" id="GO:0022625">
    <property type="term" value="C:cytosolic large ribosomal subunit"/>
    <property type="evidence" value="ECO:0007669"/>
    <property type="project" value="TreeGrafter"/>
</dbReference>
<dbReference type="GO" id="GO:0003735">
    <property type="term" value="F:structural constituent of ribosome"/>
    <property type="evidence" value="ECO:0007669"/>
    <property type="project" value="InterPro"/>
</dbReference>
<accession>A0A0W8F7Q3</accession>
<evidence type="ECO:0000313" key="4">
    <source>
        <dbReference type="EMBL" id="KUG16814.1"/>
    </source>
</evidence>
<dbReference type="CDD" id="cd00392">
    <property type="entry name" value="Ribosomal_L13"/>
    <property type="match status" value="1"/>
</dbReference>
<dbReference type="NCBIfam" id="NF005004">
    <property type="entry name" value="PRK06394.1"/>
    <property type="match status" value="1"/>
</dbReference>
<dbReference type="AlphaFoldDB" id="A0A0W8F7Q3"/>
<dbReference type="InterPro" id="IPR005823">
    <property type="entry name" value="Ribosomal_uL13_bac-type"/>
</dbReference>
<sequence length="139" mass="15574">MLVVDATGLVLGRLASVTAKSLLAGEEVNIVNAEKALITGDKEHIFTDYGQTRARGGKERGPYFPRRPEMILKRTVRGMLPYKMRRGRDAFSRLKIYVGIPREFKGMELSQPDAAKMRTESNNKYIELGALSKRLGANF</sequence>
<keyword evidence="2 4" id="KW-0689">Ribosomal protein</keyword>
<dbReference type="InterPro" id="IPR005755">
    <property type="entry name" value="Ribosomal_uL13_euk/arc"/>
</dbReference>
<dbReference type="Gene3D" id="3.90.1180.10">
    <property type="entry name" value="Ribosomal protein L13"/>
    <property type="match status" value="1"/>
</dbReference>
<dbReference type="InterPro" id="IPR023563">
    <property type="entry name" value="Ribosomal_uL13_CS"/>
</dbReference>
<dbReference type="PROSITE" id="PS00783">
    <property type="entry name" value="RIBOSOMAL_L13"/>
    <property type="match status" value="1"/>
</dbReference>
<dbReference type="GO" id="GO:0006412">
    <property type="term" value="P:translation"/>
    <property type="evidence" value="ECO:0007669"/>
    <property type="project" value="InterPro"/>
</dbReference>
<comment type="caution">
    <text evidence="4">The sequence shown here is derived from an EMBL/GenBank/DDBJ whole genome shotgun (WGS) entry which is preliminary data.</text>
</comment>